<dbReference type="InterPro" id="IPR011009">
    <property type="entry name" value="Kinase-like_dom_sf"/>
</dbReference>
<dbReference type="EMBL" id="GL983869">
    <property type="protein sequence ID" value="EGR31402.1"/>
    <property type="molecule type" value="Genomic_DNA"/>
</dbReference>
<dbReference type="Proteomes" id="UP000008983">
    <property type="component" value="Unassembled WGS sequence"/>
</dbReference>
<sequence length="492" mass="58328">MKVNIIQFKSIFADINVNEFWVEIKSPQQMEDQSQLVYKGKMYQSLEKSKKMIAFHFEIYPDKLIRILVNQNDENQDDIHEEEKFSKMDYLILSSCFIKKIKIQDYSNNQYTYGIRLQKENFKCELFAENSYMFNKWYDEIKRFCILSKFDKKYKIIQKLNTSNSYKCFRFSDSNQYQVKIFDKGTISSSQEKQILKETRVLRKLNSQYVTKLHEVYENENNLFIVSELVQGLDMKYKLSNAIVLDEKIISEIIWKLLNALQHIHQKNIFHRDIKLENIQFKNLKTLVDVQLINFQSADFFYSNQIKNYKKYGTAGFIAPEVFNHSQYNQKIDVFSLGIIFYILLYGKLPFDSNTLENIIKLNEKCEIDFDTKSHIIKCSSSAKDLLIRMLEKNPLLRPNASELINHTWFVCMKNKQSAIYNSMSTIVEKSFEQSFNKQSQDNYSEIGTTFIEENTIGTETLNQKMNVLNSDIYQKVPSKFIRNLNQGINKF</sequence>
<dbReference type="Gene3D" id="1.10.510.10">
    <property type="entry name" value="Transferase(Phosphotransferase) domain 1"/>
    <property type="match status" value="1"/>
</dbReference>
<keyword evidence="3" id="KW-1185">Reference proteome</keyword>
<name>G0QTQ3_ICHMU</name>
<dbReference type="eggNOG" id="KOG0603">
    <property type="taxonomic scope" value="Eukaryota"/>
</dbReference>
<evidence type="ECO:0000259" key="1">
    <source>
        <dbReference type="PROSITE" id="PS50011"/>
    </source>
</evidence>
<dbReference type="GeneID" id="14907542"/>
<dbReference type="Pfam" id="PF00069">
    <property type="entry name" value="Pkinase"/>
    <property type="match status" value="1"/>
</dbReference>
<dbReference type="OMA" id="HLLCENA"/>
<dbReference type="GO" id="GO:0005524">
    <property type="term" value="F:ATP binding"/>
    <property type="evidence" value="ECO:0007669"/>
    <property type="project" value="InterPro"/>
</dbReference>
<keyword evidence="2" id="KW-0418">Kinase</keyword>
<dbReference type="GO" id="GO:0004674">
    <property type="term" value="F:protein serine/threonine kinase activity"/>
    <property type="evidence" value="ECO:0007669"/>
    <property type="project" value="UniProtKB-EC"/>
</dbReference>
<reference evidence="2 3" key="1">
    <citation type="submission" date="2011-07" db="EMBL/GenBank/DDBJ databases">
        <authorList>
            <person name="Coyne R."/>
            <person name="Brami D."/>
            <person name="Johnson J."/>
            <person name="Hostetler J."/>
            <person name="Hannick L."/>
            <person name="Clark T."/>
            <person name="Cassidy-Hanley D."/>
            <person name="Inman J."/>
        </authorList>
    </citation>
    <scope>NUCLEOTIDE SEQUENCE [LARGE SCALE GENOMIC DNA]</scope>
    <source>
        <strain evidence="2 3">G5</strain>
    </source>
</reference>
<dbReference type="PANTHER" id="PTHR24347">
    <property type="entry name" value="SERINE/THREONINE-PROTEIN KINASE"/>
    <property type="match status" value="1"/>
</dbReference>
<dbReference type="EC" id="2.7.11.1" evidence="2"/>
<dbReference type="Gene3D" id="3.30.200.20">
    <property type="entry name" value="Phosphorylase Kinase, domain 1"/>
    <property type="match status" value="1"/>
</dbReference>
<proteinExistence type="predicted"/>
<organism evidence="2 3">
    <name type="scientific">Ichthyophthirius multifiliis</name>
    <name type="common">White spot disease agent</name>
    <name type="synonym">Ich</name>
    <dbReference type="NCBI Taxonomy" id="5932"/>
    <lineage>
        <taxon>Eukaryota</taxon>
        <taxon>Sar</taxon>
        <taxon>Alveolata</taxon>
        <taxon>Ciliophora</taxon>
        <taxon>Intramacronucleata</taxon>
        <taxon>Oligohymenophorea</taxon>
        <taxon>Hymenostomatida</taxon>
        <taxon>Ophryoglenina</taxon>
        <taxon>Ichthyophthirius</taxon>
    </lineage>
</organism>
<dbReference type="STRING" id="857967.G0QTQ3"/>
<dbReference type="SUPFAM" id="SSF56112">
    <property type="entry name" value="Protein kinase-like (PK-like)"/>
    <property type="match status" value="1"/>
</dbReference>
<dbReference type="AlphaFoldDB" id="G0QTQ3"/>
<dbReference type="RefSeq" id="XP_004034888.1">
    <property type="nucleotide sequence ID" value="XM_004034840.1"/>
</dbReference>
<accession>G0QTQ3</accession>
<gene>
    <name evidence="2" type="ORF">IMG5_110510</name>
</gene>
<dbReference type="InterPro" id="IPR000719">
    <property type="entry name" value="Prot_kinase_dom"/>
</dbReference>
<protein>
    <submittedName>
        <fullName evidence="2">Protein kinase domain protein</fullName>
        <ecNumber evidence="2">2.7.11.1</ecNumber>
    </submittedName>
</protein>
<evidence type="ECO:0000313" key="3">
    <source>
        <dbReference type="Proteomes" id="UP000008983"/>
    </source>
</evidence>
<dbReference type="InParanoid" id="G0QTQ3"/>
<dbReference type="PROSITE" id="PS50011">
    <property type="entry name" value="PROTEIN_KINASE_DOM"/>
    <property type="match status" value="1"/>
</dbReference>
<dbReference type="SMART" id="SM00220">
    <property type="entry name" value="S_TKc"/>
    <property type="match status" value="1"/>
</dbReference>
<dbReference type="OrthoDB" id="283739at2759"/>
<feature type="domain" description="Protein kinase" evidence="1">
    <location>
        <begin position="154"/>
        <end position="410"/>
    </location>
</feature>
<keyword evidence="2" id="KW-0808">Transferase</keyword>
<evidence type="ECO:0000313" key="2">
    <source>
        <dbReference type="EMBL" id="EGR31402.1"/>
    </source>
</evidence>